<name>A0AB34JL17_PRYPA</name>
<organism evidence="2 3">
    <name type="scientific">Prymnesium parvum</name>
    <name type="common">Toxic golden alga</name>
    <dbReference type="NCBI Taxonomy" id="97485"/>
    <lineage>
        <taxon>Eukaryota</taxon>
        <taxon>Haptista</taxon>
        <taxon>Haptophyta</taxon>
        <taxon>Prymnesiophyceae</taxon>
        <taxon>Prymnesiales</taxon>
        <taxon>Prymnesiaceae</taxon>
        <taxon>Prymnesium</taxon>
    </lineage>
</organism>
<accession>A0AB34JL17</accession>
<dbReference type="EMBL" id="JBGBPQ010000006">
    <property type="protein sequence ID" value="KAL1522636.1"/>
    <property type="molecule type" value="Genomic_DNA"/>
</dbReference>
<sequence length="144" mass="15317">MLCSPTMASFSIDLSVPALSACTAERAKSEGAEEGAVGRTSQSSMETADWPGCSTHGRLCTHKFANDEDCHFAMTAHLVPAKHATNREEARGTAALEVQMAETEEEGGTLGAAQTEREKVVDAMEDVMVVLKEVDMEDLAVGKV</sequence>
<comment type="caution">
    <text evidence="2">The sequence shown here is derived from an EMBL/GenBank/DDBJ whole genome shotgun (WGS) entry which is preliminary data.</text>
</comment>
<dbReference type="Proteomes" id="UP001515480">
    <property type="component" value="Unassembled WGS sequence"/>
</dbReference>
<feature type="region of interest" description="Disordered" evidence="1">
    <location>
        <begin position="26"/>
        <end position="52"/>
    </location>
</feature>
<evidence type="ECO:0000256" key="1">
    <source>
        <dbReference type="SAM" id="MobiDB-lite"/>
    </source>
</evidence>
<dbReference type="AlphaFoldDB" id="A0AB34JL17"/>
<proteinExistence type="predicted"/>
<protein>
    <submittedName>
        <fullName evidence="2">Uncharacterized protein</fullName>
    </submittedName>
</protein>
<evidence type="ECO:0000313" key="2">
    <source>
        <dbReference type="EMBL" id="KAL1522636.1"/>
    </source>
</evidence>
<keyword evidence="3" id="KW-1185">Reference proteome</keyword>
<evidence type="ECO:0000313" key="3">
    <source>
        <dbReference type="Proteomes" id="UP001515480"/>
    </source>
</evidence>
<reference evidence="2 3" key="1">
    <citation type="journal article" date="2024" name="Science">
        <title>Giant polyketide synthase enzymes in the biosynthesis of giant marine polyether toxins.</title>
        <authorList>
            <person name="Fallon T.R."/>
            <person name="Shende V.V."/>
            <person name="Wierzbicki I.H."/>
            <person name="Pendleton A.L."/>
            <person name="Watervoot N.F."/>
            <person name="Auber R.P."/>
            <person name="Gonzalez D.J."/>
            <person name="Wisecaver J.H."/>
            <person name="Moore B.S."/>
        </authorList>
    </citation>
    <scope>NUCLEOTIDE SEQUENCE [LARGE SCALE GENOMIC DNA]</scope>
    <source>
        <strain evidence="2 3">12B1</strain>
    </source>
</reference>
<gene>
    <name evidence="2" type="ORF">AB1Y20_017615</name>
</gene>